<gene>
    <name evidence="2" type="ORF">Lspi_0688</name>
</gene>
<dbReference type="InterPro" id="IPR019734">
    <property type="entry name" value="TPR_rpt"/>
</dbReference>
<proteinExistence type="predicted"/>
<dbReference type="InterPro" id="IPR023753">
    <property type="entry name" value="FAD/NAD-binding_dom"/>
</dbReference>
<dbReference type="Gene3D" id="3.50.50.60">
    <property type="entry name" value="FAD/NAD(P)-binding domain"/>
    <property type="match status" value="1"/>
</dbReference>
<dbReference type="InterPro" id="IPR011990">
    <property type="entry name" value="TPR-like_helical_dom_sf"/>
</dbReference>
<dbReference type="Proteomes" id="UP000054877">
    <property type="component" value="Unassembled WGS sequence"/>
</dbReference>
<dbReference type="Pfam" id="PF07992">
    <property type="entry name" value="Pyr_redox_2"/>
    <property type="match status" value="1"/>
</dbReference>
<comment type="caution">
    <text evidence="2">The sequence shown here is derived from an EMBL/GenBank/DDBJ whole genome shotgun (WGS) entry which is preliminary data.</text>
</comment>
<dbReference type="PRINTS" id="PR00368">
    <property type="entry name" value="FADPNR"/>
</dbReference>
<name>A0A0W0Z8D1_LEGSP</name>
<organism evidence="2 3">
    <name type="scientific">Legionella spiritensis</name>
    <dbReference type="NCBI Taxonomy" id="452"/>
    <lineage>
        <taxon>Bacteria</taxon>
        <taxon>Pseudomonadati</taxon>
        <taxon>Pseudomonadota</taxon>
        <taxon>Gammaproteobacteria</taxon>
        <taxon>Legionellales</taxon>
        <taxon>Legionellaceae</taxon>
        <taxon>Legionella</taxon>
    </lineage>
</organism>
<evidence type="ECO:0000313" key="2">
    <source>
        <dbReference type="EMBL" id="KTD65371.1"/>
    </source>
</evidence>
<dbReference type="SMART" id="SM00028">
    <property type="entry name" value="TPR"/>
    <property type="match status" value="3"/>
</dbReference>
<dbReference type="SUPFAM" id="SSF51905">
    <property type="entry name" value="FAD/NAD(P)-binding domain"/>
    <property type="match status" value="1"/>
</dbReference>
<dbReference type="GO" id="GO:0016491">
    <property type="term" value="F:oxidoreductase activity"/>
    <property type="evidence" value="ECO:0007669"/>
    <property type="project" value="InterPro"/>
</dbReference>
<protein>
    <submittedName>
        <fullName evidence="2">Pyridine nucleotide-disulfide oxidoreductase</fullName>
    </submittedName>
</protein>
<dbReference type="SUPFAM" id="SSF48452">
    <property type="entry name" value="TPR-like"/>
    <property type="match status" value="1"/>
</dbReference>
<dbReference type="EMBL" id="LNYX01000007">
    <property type="protein sequence ID" value="KTD65371.1"/>
    <property type="molecule type" value="Genomic_DNA"/>
</dbReference>
<dbReference type="RefSeq" id="WP_058482638.1">
    <property type="nucleotide sequence ID" value="NZ_CAAAII010000002.1"/>
</dbReference>
<reference evidence="2 3" key="1">
    <citation type="submission" date="2015-11" db="EMBL/GenBank/DDBJ databases">
        <title>Genomic analysis of 38 Legionella species identifies large and diverse effector repertoires.</title>
        <authorList>
            <person name="Burstein D."/>
            <person name="Amaro F."/>
            <person name="Zusman T."/>
            <person name="Lifshitz Z."/>
            <person name="Cohen O."/>
            <person name="Gilbert J.A."/>
            <person name="Pupko T."/>
            <person name="Shuman H.A."/>
            <person name="Segal G."/>
        </authorList>
    </citation>
    <scope>NUCLEOTIDE SEQUENCE [LARGE SCALE GENOMIC DNA]</scope>
    <source>
        <strain evidence="2 3">Mt.St.Helens-9</strain>
    </source>
</reference>
<evidence type="ECO:0000259" key="1">
    <source>
        <dbReference type="Pfam" id="PF07992"/>
    </source>
</evidence>
<dbReference type="InterPro" id="IPR036188">
    <property type="entry name" value="FAD/NAD-bd_sf"/>
</dbReference>
<feature type="domain" description="FAD/NAD(P)-binding" evidence="1">
    <location>
        <begin position="3"/>
        <end position="131"/>
    </location>
</feature>
<evidence type="ECO:0000313" key="3">
    <source>
        <dbReference type="Proteomes" id="UP000054877"/>
    </source>
</evidence>
<sequence length="655" mass="75150">MKVIIGAGPAGLYLAIKLRKKGIKDIVIYDPRQGIYTRPGHLNESAFRRAEKRINKSFWSKDIGHIKDFERQLYEEVKRLNIKIESKQFVDLVDDKKSPGVIVEDIEGISEIVEADYVFDCTGSSRVVLNAVNNMSTTPPFTLKSIGDVPETHHFLAYVYMDKNDLMLINSISQDREKFLQSQSPKKYAKLMVGFHELGWKEMYFPRCYGVPFGKGKVCLYMQAPEKLESGQYDDWVQIVLDSREAGLQYKHLPPSKKYEKKPRFLPFISHNKMLTNVSYYREGLPKVIAIGDAQIDPDYYLAHGIYNGMDRIDALLESMDIFDGHIWTYCEEDYNYSLNELLREHQQDVIEEGEQQKKQAIDALMLAKGKLQDAIPLYEGSMRNTLELMLARVKVRILFVEIHELFDDIHYHPSGNLKTDCKHPESLHTNLTKIDQGICAVIKALPPEYALEHSIAKTMFLQLGGSWKALGNAFYKQKQWELAIEAYRHSLAVYQSGEMTSLSQSSEVPLWSNLSIVYYNNKDFMGAIEAGKNAVNRVLSLANTPEAVPPNLHEKIVFNLNKAICAQAKVLHVLDRHVEAEQFLKDAQQLLEDHYSVFSTKNYKLAKQEQEQLLVLFRPQEKNGQKPTGLQFFDSRVTSQSETSVNKKEGFLFY</sequence>
<dbReference type="Gene3D" id="1.25.40.10">
    <property type="entry name" value="Tetratricopeptide repeat domain"/>
    <property type="match status" value="1"/>
</dbReference>
<dbReference type="AlphaFoldDB" id="A0A0W0Z8D1"/>
<keyword evidence="3" id="KW-1185">Reference proteome</keyword>
<dbReference type="PATRIC" id="fig|452.5.peg.754"/>
<accession>A0A0W0Z8D1</accession>
<dbReference type="STRING" id="452.Lspi_0688"/>
<dbReference type="OrthoDB" id="5636482at2"/>